<evidence type="ECO:0000313" key="3">
    <source>
        <dbReference type="Proteomes" id="UP000276232"/>
    </source>
</evidence>
<keyword evidence="3" id="KW-1185">Reference proteome</keyword>
<proteinExistence type="predicted"/>
<accession>A0A3N1HMI2</accession>
<evidence type="ECO:0000256" key="1">
    <source>
        <dbReference type="SAM" id="MobiDB-lite"/>
    </source>
</evidence>
<gene>
    <name evidence="2" type="ORF">EDC03_1312</name>
</gene>
<protein>
    <submittedName>
        <fullName evidence="2">Uncharacterized protein DUF4287</fullName>
    </submittedName>
</protein>
<dbReference type="Proteomes" id="UP000276232">
    <property type="component" value="Unassembled WGS sequence"/>
</dbReference>
<sequence>MSYQAYLDALEARTGRTPQQLLDLAAGRGYGPTTKAGEVVAWLKDDFGVGRGHAMAFYGVLKNGSTISEKHVGSTGSHRDTSTELRLDGVAARGGPAG</sequence>
<dbReference type="AlphaFoldDB" id="A0A3N1HMI2"/>
<dbReference type="Pfam" id="PF14117">
    <property type="entry name" value="DUF4287"/>
    <property type="match status" value="1"/>
</dbReference>
<evidence type="ECO:0000313" key="2">
    <source>
        <dbReference type="EMBL" id="ROP43718.1"/>
    </source>
</evidence>
<dbReference type="EMBL" id="RJKN01000003">
    <property type="protein sequence ID" value="ROP43718.1"/>
    <property type="molecule type" value="Genomic_DNA"/>
</dbReference>
<feature type="compositionally biased region" description="Basic and acidic residues" evidence="1">
    <location>
        <begin position="70"/>
        <end position="87"/>
    </location>
</feature>
<organism evidence="2 3">
    <name type="scientific">Pseudokineococcus lusitanus</name>
    <dbReference type="NCBI Taxonomy" id="763993"/>
    <lineage>
        <taxon>Bacteria</taxon>
        <taxon>Bacillati</taxon>
        <taxon>Actinomycetota</taxon>
        <taxon>Actinomycetes</taxon>
        <taxon>Kineosporiales</taxon>
        <taxon>Kineosporiaceae</taxon>
        <taxon>Pseudokineococcus</taxon>
    </lineage>
</organism>
<dbReference type="RefSeq" id="WP_123379424.1">
    <property type="nucleotide sequence ID" value="NZ_RJKN01000003.1"/>
</dbReference>
<dbReference type="OrthoDB" id="4559052at2"/>
<comment type="caution">
    <text evidence="2">The sequence shown here is derived from an EMBL/GenBank/DDBJ whole genome shotgun (WGS) entry which is preliminary data.</text>
</comment>
<dbReference type="InterPro" id="IPR025629">
    <property type="entry name" value="DUF4287"/>
</dbReference>
<reference evidence="2 3" key="1">
    <citation type="journal article" date="2015" name="Stand. Genomic Sci.">
        <title>Genomic Encyclopedia of Bacterial and Archaeal Type Strains, Phase III: the genomes of soil and plant-associated and newly described type strains.</title>
        <authorList>
            <person name="Whitman W.B."/>
            <person name="Woyke T."/>
            <person name="Klenk H.P."/>
            <person name="Zhou Y."/>
            <person name="Lilburn T.G."/>
            <person name="Beck B.J."/>
            <person name="De Vos P."/>
            <person name="Vandamme P."/>
            <person name="Eisen J.A."/>
            <person name="Garrity G."/>
            <person name="Hugenholtz P."/>
            <person name="Kyrpides N.C."/>
        </authorList>
    </citation>
    <scope>NUCLEOTIDE SEQUENCE [LARGE SCALE GENOMIC DNA]</scope>
    <source>
        <strain evidence="2 3">CECT 7306</strain>
    </source>
</reference>
<name>A0A3N1HMI2_9ACTN</name>
<feature type="region of interest" description="Disordered" evidence="1">
    <location>
        <begin position="70"/>
        <end position="98"/>
    </location>
</feature>
<dbReference type="InParanoid" id="A0A3N1HMI2"/>